<dbReference type="InterPro" id="IPR001240">
    <property type="entry name" value="PRAI_dom"/>
</dbReference>
<dbReference type="GO" id="GO:0004640">
    <property type="term" value="F:phosphoribosylanthranilate isomerase activity"/>
    <property type="evidence" value="ECO:0007669"/>
    <property type="project" value="UniProtKB-EC"/>
</dbReference>
<keyword evidence="4" id="KW-0028">Amino-acid biosynthesis</keyword>
<dbReference type="PANTHER" id="PTHR42894">
    <property type="entry name" value="N-(5'-PHOSPHORIBOSYL)ANTHRANILATE ISOMERASE"/>
    <property type="match status" value="1"/>
</dbReference>
<dbReference type="InterPro" id="IPR044643">
    <property type="entry name" value="TrpF_fam"/>
</dbReference>
<dbReference type="UniPathway" id="UPA00035">
    <property type="reaction ID" value="UER00042"/>
</dbReference>
<evidence type="ECO:0000256" key="1">
    <source>
        <dbReference type="ARBA" id="ARBA00004664"/>
    </source>
</evidence>
<organism evidence="9 10">
    <name type="scientific">Musa balbisiana</name>
    <name type="common">Banana</name>
    <dbReference type="NCBI Taxonomy" id="52838"/>
    <lineage>
        <taxon>Eukaryota</taxon>
        <taxon>Viridiplantae</taxon>
        <taxon>Streptophyta</taxon>
        <taxon>Embryophyta</taxon>
        <taxon>Tracheophyta</taxon>
        <taxon>Spermatophyta</taxon>
        <taxon>Magnoliopsida</taxon>
        <taxon>Liliopsida</taxon>
        <taxon>Zingiberales</taxon>
        <taxon>Musaceae</taxon>
        <taxon>Musa</taxon>
    </lineage>
</organism>
<keyword evidence="6" id="KW-0057">Aromatic amino acid biosynthesis</keyword>
<dbReference type="HAMAP" id="MF_00135">
    <property type="entry name" value="PRAI"/>
    <property type="match status" value="1"/>
</dbReference>
<evidence type="ECO:0000256" key="5">
    <source>
        <dbReference type="ARBA" id="ARBA00022822"/>
    </source>
</evidence>
<evidence type="ECO:0000256" key="4">
    <source>
        <dbReference type="ARBA" id="ARBA00022605"/>
    </source>
</evidence>
<dbReference type="EC" id="5.3.1.24" evidence="3"/>
<dbReference type="GO" id="GO:0000162">
    <property type="term" value="P:L-tryptophan biosynthetic process"/>
    <property type="evidence" value="ECO:0007669"/>
    <property type="project" value="UniProtKB-UniPathway"/>
</dbReference>
<dbReference type="EMBL" id="PYDT01000009">
    <property type="protein sequence ID" value="THU49915.1"/>
    <property type="molecule type" value="Genomic_DNA"/>
</dbReference>
<dbReference type="CDD" id="cd00405">
    <property type="entry name" value="PRAI"/>
    <property type="match status" value="1"/>
</dbReference>
<dbReference type="InterPro" id="IPR013785">
    <property type="entry name" value="Aldolase_TIM"/>
</dbReference>
<evidence type="ECO:0000259" key="8">
    <source>
        <dbReference type="Pfam" id="PF00697"/>
    </source>
</evidence>
<dbReference type="InterPro" id="IPR011060">
    <property type="entry name" value="RibuloseP-bd_barrel"/>
</dbReference>
<reference evidence="9 10" key="1">
    <citation type="journal article" date="2019" name="Nat. Plants">
        <title>Genome sequencing of Musa balbisiana reveals subgenome evolution and function divergence in polyploid bananas.</title>
        <authorList>
            <person name="Yao X."/>
        </authorList>
    </citation>
    <scope>NUCLEOTIDE SEQUENCE [LARGE SCALE GENOMIC DNA]</scope>
    <source>
        <strain evidence="10">cv. DH-PKW</strain>
        <tissue evidence="9">Leaves</tissue>
    </source>
</reference>
<keyword evidence="7" id="KW-0413">Isomerase</keyword>
<feature type="domain" description="N-(5'phosphoribosyl) anthranilate isomerase (PRAI)" evidence="8">
    <location>
        <begin position="271"/>
        <end position="336"/>
    </location>
</feature>
<accession>A0A4S8IN30</accession>
<dbReference type="SUPFAM" id="SSF51366">
    <property type="entry name" value="Ribulose-phoshate binding barrel"/>
    <property type="match status" value="1"/>
</dbReference>
<proteinExistence type="inferred from homology"/>
<comment type="pathway">
    <text evidence="1">Amino-acid biosynthesis; L-tryptophan biosynthesis; L-tryptophan from chorismate: step 3/5.</text>
</comment>
<evidence type="ECO:0000256" key="7">
    <source>
        <dbReference type="ARBA" id="ARBA00023235"/>
    </source>
</evidence>
<evidence type="ECO:0000256" key="3">
    <source>
        <dbReference type="ARBA" id="ARBA00012572"/>
    </source>
</evidence>
<sequence>MEDIYCVRSADNTDKWYQCVDPDAVQMDDTDIGIVEPDPLHARPEADRTGYDPLLIGRMATSGVISSLCPLPLLHHYGQSRLGPLTVSCLKTDYAGSANAVECLSIEKGLNMIKPVVKMCGITSAKDAEMAVKAGASLIGMILCPDSKRSVSLKVAKEISKVTRDGGARPVGVFVDDDADTILRASDAADLEFVQLHGDGSRSSFPILLQQHRIIYVLHVDENGILLDHVSDEESSLADWLLVDSAKGGRFYPLFLSNSTFHLYCGYFHCGKGFNWQRFQLPSIRSKHGWLLAGGLHADNVYEAMTTLKPDGVDVSSGICGSDGIQKDPMRISSFMSKVKSSELFKFQL</sequence>
<keyword evidence="10" id="KW-1185">Reference proteome</keyword>
<keyword evidence="5" id="KW-0822">Tryptophan biosynthesis</keyword>
<dbReference type="AlphaFoldDB" id="A0A4S8IN30"/>
<evidence type="ECO:0000256" key="2">
    <source>
        <dbReference type="ARBA" id="ARBA00007571"/>
    </source>
</evidence>
<name>A0A4S8IN30_MUSBA</name>
<evidence type="ECO:0000256" key="6">
    <source>
        <dbReference type="ARBA" id="ARBA00023141"/>
    </source>
</evidence>
<dbReference type="Pfam" id="PF00697">
    <property type="entry name" value="PRAI"/>
    <property type="match status" value="2"/>
</dbReference>
<evidence type="ECO:0000313" key="9">
    <source>
        <dbReference type="EMBL" id="THU49915.1"/>
    </source>
</evidence>
<protein>
    <recommendedName>
        <fullName evidence="3">phosphoribosylanthranilate isomerase</fullName>
        <ecNumber evidence="3">5.3.1.24</ecNumber>
    </recommendedName>
</protein>
<dbReference type="PANTHER" id="PTHR42894:SF1">
    <property type="entry name" value="N-(5'-PHOSPHORIBOSYL)ANTHRANILATE ISOMERASE"/>
    <property type="match status" value="1"/>
</dbReference>
<evidence type="ECO:0000313" key="10">
    <source>
        <dbReference type="Proteomes" id="UP000317650"/>
    </source>
</evidence>
<dbReference type="Proteomes" id="UP000317650">
    <property type="component" value="Chromosome 6"/>
</dbReference>
<dbReference type="STRING" id="52838.A0A4S8IN30"/>
<comment type="caution">
    <text evidence="9">The sequence shown here is derived from an EMBL/GenBank/DDBJ whole genome shotgun (WGS) entry which is preliminary data.</text>
</comment>
<feature type="domain" description="N-(5'phosphoribosyl) anthranilate isomerase (PRAI)" evidence="8">
    <location>
        <begin position="117"/>
        <end position="249"/>
    </location>
</feature>
<gene>
    <name evidence="9" type="ORF">C4D60_Mb06t14600</name>
</gene>
<comment type="similarity">
    <text evidence="2">Belongs to the TrpF family.</text>
</comment>
<dbReference type="Gene3D" id="3.20.20.70">
    <property type="entry name" value="Aldolase class I"/>
    <property type="match status" value="1"/>
</dbReference>